<protein>
    <submittedName>
        <fullName evidence="2">Uncharacterized protein</fullName>
    </submittedName>
</protein>
<feature type="compositionally biased region" description="Basic and acidic residues" evidence="1">
    <location>
        <begin position="61"/>
        <end position="79"/>
    </location>
</feature>
<evidence type="ECO:0000313" key="2">
    <source>
        <dbReference type="EMBL" id="KGO99463.1"/>
    </source>
</evidence>
<sequence length="102" mass="11771">MGSQDENRNDEQPANEQQDSRDRQSITPEQAMENTRELLERKNEAAQQQASQDQPGSDAGRYQDEQARLKAQELHHGEMRLQANQGSISTRDRHNQGRRDSR</sequence>
<name>A0A0A0M8Y4_9GAMM</name>
<comment type="caution">
    <text evidence="2">The sequence shown here is derived from an EMBL/GenBank/DDBJ whole genome shotgun (WGS) entry which is preliminary data.</text>
</comment>
<evidence type="ECO:0000313" key="3">
    <source>
        <dbReference type="Proteomes" id="UP000030003"/>
    </source>
</evidence>
<dbReference type="EMBL" id="AVBH01000015">
    <property type="protein sequence ID" value="KGO99463.1"/>
    <property type="molecule type" value="Genomic_DNA"/>
</dbReference>
<organism evidence="2 3">
    <name type="scientific">Lysobacter defluvii IMMIB APB-9 = DSM 18482</name>
    <dbReference type="NCBI Taxonomy" id="1385515"/>
    <lineage>
        <taxon>Bacteria</taxon>
        <taxon>Pseudomonadati</taxon>
        <taxon>Pseudomonadota</taxon>
        <taxon>Gammaproteobacteria</taxon>
        <taxon>Lysobacterales</taxon>
        <taxon>Lysobacteraceae</taxon>
        <taxon>Novilysobacter</taxon>
    </lineage>
</organism>
<dbReference type="Proteomes" id="UP000030003">
    <property type="component" value="Unassembled WGS sequence"/>
</dbReference>
<feature type="region of interest" description="Disordered" evidence="1">
    <location>
        <begin position="1"/>
        <end position="102"/>
    </location>
</feature>
<dbReference type="RefSeq" id="WP_027069538.1">
    <property type="nucleotide sequence ID" value="NZ_AUHT01000006.1"/>
</dbReference>
<dbReference type="AlphaFoldDB" id="A0A0A0M8Y4"/>
<feature type="compositionally biased region" description="Basic and acidic residues" evidence="1">
    <location>
        <begin position="34"/>
        <end position="44"/>
    </location>
</feature>
<gene>
    <name evidence="2" type="ORF">N791_07370</name>
</gene>
<dbReference type="STRING" id="1385515.GCA_000423325_01110"/>
<feature type="compositionally biased region" description="Basic and acidic residues" evidence="1">
    <location>
        <begin position="1"/>
        <end position="11"/>
    </location>
</feature>
<feature type="compositionally biased region" description="Polar residues" evidence="1">
    <location>
        <begin position="45"/>
        <end position="55"/>
    </location>
</feature>
<accession>A0A0A0M8Y4</accession>
<dbReference type="OrthoDB" id="6028465at2"/>
<feature type="compositionally biased region" description="Basic and acidic residues" evidence="1">
    <location>
        <begin position="90"/>
        <end position="102"/>
    </location>
</feature>
<reference evidence="2 3" key="1">
    <citation type="submission" date="2013-08" db="EMBL/GenBank/DDBJ databases">
        <title>Genomic analysis of Lysobacter defluvii.</title>
        <authorList>
            <person name="Wang Q."/>
            <person name="Wang G."/>
        </authorList>
    </citation>
    <scope>NUCLEOTIDE SEQUENCE [LARGE SCALE GENOMIC DNA]</scope>
    <source>
        <strain evidence="2 3">IMMIB APB-9</strain>
    </source>
</reference>
<keyword evidence="3" id="KW-1185">Reference proteome</keyword>
<proteinExistence type="predicted"/>
<evidence type="ECO:0000256" key="1">
    <source>
        <dbReference type="SAM" id="MobiDB-lite"/>
    </source>
</evidence>